<evidence type="ECO:0008006" key="6">
    <source>
        <dbReference type="Google" id="ProtNLM"/>
    </source>
</evidence>
<evidence type="ECO:0000313" key="4">
    <source>
        <dbReference type="Proteomes" id="UP000321525"/>
    </source>
</evidence>
<reference evidence="3 5" key="1">
    <citation type="submission" date="2019-07" db="EMBL/GenBank/DDBJ databases">
        <title>Genomes of sea-ice associated Colwellia species.</title>
        <authorList>
            <person name="Bowman J.P."/>
        </authorList>
    </citation>
    <scope>NUCLEOTIDE SEQUENCE [LARGE SCALE GENOMIC DNA]</scope>
    <source>
        <strain evidence="2 4">ACAM 607</strain>
        <strain evidence="3 5">IC036</strain>
    </source>
</reference>
<evidence type="ECO:0000313" key="5">
    <source>
        <dbReference type="Proteomes" id="UP000321917"/>
    </source>
</evidence>
<keyword evidence="4" id="KW-1185">Reference proteome</keyword>
<dbReference type="AlphaFoldDB" id="A0A5C6QDY9"/>
<dbReference type="Proteomes" id="UP000321917">
    <property type="component" value="Unassembled WGS sequence"/>
</dbReference>
<feature type="chain" id="PRO_5022839460" description="Lipoprotein" evidence="1">
    <location>
        <begin position="27"/>
        <end position="198"/>
    </location>
</feature>
<dbReference type="RefSeq" id="WP_146800024.1">
    <property type="nucleotide sequence ID" value="NZ_VOLP01000018.1"/>
</dbReference>
<organism evidence="3 5">
    <name type="scientific">Colwellia hornerae</name>
    <dbReference type="NCBI Taxonomy" id="89402"/>
    <lineage>
        <taxon>Bacteria</taxon>
        <taxon>Pseudomonadati</taxon>
        <taxon>Pseudomonadota</taxon>
        <taxon>Gammaproteobacteria</taxon>
        <taxon>Alteromonadales</taxon>
        <taxon>Colwelliaceae</taxon>
        <taxon>Colwellia</taxon>
    </lineage>
</organism>
<dbReference type="EMBL" id="VOLQ01000016">
    <property type="protein sequence ID" value="TWX66968.1"/>
    <property type="molecule type" value="Genomic_DNA"/>
</dbReference>
<comment type="caution">
    <text evidence="3">The sequence shown here is derived from an EMBL/GenBank/DDBJ whole genome shotgun (WGS) entry which is preliminary data.</text>
</comment>
<evidence type="ECO:0000256" key="1">
    <source>
        <dbReference type="SAM" id="SignalP"/>
    </source>
</evidence>
<dbReference type="OrthoDB" id="6226250at2"/>
<proteinExistence type="predicted"/>
<accession>A0A5C6QDY9</accession>
<dbReference type="Pfam" id="PF03923">
    <property type="entry name" value="Lipoprotein_16"/>
    <property type="match status" value="1"/>
</dbReference>
<sequence>MKNILINNKIKTLAATTLLLVLTACANKPTYVVIAPDLSINNSASSQGAYQNKQASLTVTDLRSAQHVVQVLRKDEAAEVYSSQQPLNRIIEEALTAEFKKQGLEITAQAGNVIEIIIDNGLSSVQQEMIKYQVNNELVIRVTVNNGSQTLSNTFKVRGTSEGPLSADIAVLERDFSQQLTQLLSQVITNSEIQRFIK</sequence>
<gene>
    <name evidence="2" type="ORF">ESZ26_13615</name>
    <name evidence="3" type="ORF">ESZ27_09765</name>
</gene>
<name>A0A5C6QDY9_9GAMM</name>
<keyword evidence="1" id="KW-0732">Signal</keyword>
<dbReference type="Proteomes" id="UP000321525">
    <property type="component" value="Unassembled WGS sequence"/>
</dbReference>
<evidence type="ECO:0000313" key="3">
    <source>
        <dbReference type="EMBL" id="TWX66968.1"/>
    </source>
</evidence>
<dbReference type="InterPro" id="IPR005619">
    <property type="entry name" value="Uncharacterised_YajG"/>
</dbReference>
<protein>
    <recommendedName>
        <fullName evidence="6">Lipoprotein</fullName>
    </recommendedName>
</protein>
<feature type="signal peptide" evidence="1">
    <location>
        <begin position="1"/>
        <end position="26"/>
    </location>
</feature>
<dbReference type="EMBL" id="VOLR01000019">
    <property type="protein sequence ID" value="TWX57465.1"/>
    <property type="molecule type" value="Genomic_DNA"/>
</dbReference>
<evidence type="ECO:0000313" key="2">
    <source>
        <dbReference type="EMBL" id="TWX57465.1"/>
    </source>
</evidence>
<dbReference type="PROSITE" id="PS51257">
    <property type="entry name" value="PROKAR_LIPOPROTEIN"/>
    <property type="match status" value="1"/>
</dbReference>